<accession>A0ABP9R850</accession>
<proteinExistence type="predicted"/>
<name>A0ABP9R850_9PSEU</name>
<evidence type="ECO:0000313" key="2">
    <source>
        <dbReference type="EMBL" id="GAA5172892.1"/>
    </source>
</evidence>
<feature type="compositionally biased region" description="Low complexity" evidence="1">
    <location>
        <begin position="38"/>
        <end position="56"/>
    </location>
</feature>
<keyword evidence="3" id="KW-1185">Reference proteome</keyword>
<protein>
    <submittedName>
        <fullName evidence="2">Uncharacterized protein</fullName>
    </submittedName>
</protein>
<reference evidence="3" key="1">
    <citation type="journal article" date="2019" name="Int. J. Syst. Evol. Microbiol.">
        <title>The Global Catalogue of Microorganisms (GCM) 10K type strain sequencing project: providing services to taxonomists for standard genome sequencing and annotation.</title>
        <authorList>
            <consortium name="The Broad Institute Genomics Platform"/>
            <consortium name="The Broad Institute Genome Sequencing Center for Infectious Disease"/>
            <person name="Wu L."/>
            <person name="Ma J."/>
        </authorList>
    </citation>
    <scope>NUCLEOTIDE SEQUENCE [LARGE SCALE GENOMIC DNA]</scope>
    <source>
        <strain evidence="3">JCM 18303</strain>
    </source>
</reference>
<comment type="caution">
    <text evidence="2">The sequence shown here is derived from an EMBL/GenBank/DDBJ whole genome shotgun (WGS) entry which is preliminary data.</text>
</comment>
<organism evidence="2 3">
    <name type="scientific">Pseudonocardia eucalypti</name>
    <dbReference type="NCBI Taxonomy" id="648755"/>
    <lineage>
        <taxon>Bacteria</taxon>
        <taxon>Bacillati</taxon>
        <taxon>Actinomycetota</taxon>
        <taxon>Actinomycetes</taxon>
        <taxon>Pseudonocardiales</taxon>
        <taxon>Pseudonocardiaceae</taxon>
        <taxon>Pseudonocardia</taxon>
    </lineage>
</organism>
<sequence>MVGPVHSLTRSGRAVQAIAVSPSANPANWPSGPVPPESASSPYPTAMTASAPTATPRRARYDHARSTTTTPISSPNVTDGYRPGATTVTANSPNTVIPSVIAPPIHRVHR</sequence>
<feature type="region of interest" description="Disordered" evidence="1">
    <location>
        <begin position="23"/>
        <end position="94"/>
    </location>
</feature>
<gene>
    <name evidence="2" type="ORF">GCM10023321_73450</name>
</gene>
<dbReference type="Proteomes" id="UP001428817">
    <property type="component" value="Unassembled WGS sequence"/>
</dbReference>
<dbReference type="EMBL" id="BAABJP010000052">
    <property type="protein sequence ID" value="GAA5172892.1"/>
    <property type="molecule type" value="Genomic_DNA"/>
</dbReference>
<evidence type="ECO:0000313" key="3">
    <source>
        <dbReference type="Proteomes" id="UP001428817"/>
    </source>
</evidence>
<evidence type="ECO:0000256" key="1">
    <source>
        <dbReference type="SAM" id="MobiDB-lite"/>
    </source>
</evidence>
<feature type="compositionally biased region" description="Polar residues" evidence="1">
    <location>
        <begin position="66"/>
        <end position="77"/>
    </location>
</feature>